<dbReference type="InterPro" id="IPR001841">
    <property type="entry name" value="Znf_RING"/>
</dbReference>
<organism evidence="3 4">
    <name type="scientific">Liquidambar formosana</name>
    <name type="common">Formosan gum</name>
    <dbReference type="NCBI Taxonomy" id="63359"/>
    <lineage>
        <taxon>Eukaryota</taxon>
        <taxon>Viridiplantae</taxon>
        <taxon>Streptophyta</taxon>
        <taxon>Embryophyta</taxon>
        <taxon>Tracheophyta</taxon>
        <taxon>Spermatophyta</taxon>
        <taxon>Magnoliopsida</taxon>
        <taxon>eudicotyledons</taxon>
        <taxon>Gunneridae</taxon>
        <taxon>Pentapetalae</taxon>
        <taxon>Saxifragales</taxon>
        <taxon>Altingiaceae</taxon>
        <taxon>Liquidambar</taxon>
    </lineage>
</organism>
<keyword evidence="1" id="KW-0862">Zinc</keyword>
<dbReference type="InterPro" id="IPR013083">
    <property type="entry name" value="Znf_RING/FYVE/PHD"/>
</dbReference>
<sequence length="135" mass="15519">MICLLCAQSPFCTATLILYTCIWIPFLQIKHSLLRIIGFIFRTYQPAVESYIHGIRLADLPVARYQDLLDSSSRWGNGRVDEMCSVCLVEFEREDVVSQLSRCGHVFHTGCIEGWLHRNHFTCPLCRSFLLNVHG</sequence>
<dbReference type="Proteomes" id="UP001415857">
    <property type="component" value="Unassembled WGS sequence"/>
</dbReference>
<gene>
    <name evidence="3" type="ORF">L1049_015274</name>
</gene>
<proteinExistence type="predicted"/>
<dbReference type="Gene3D" id="3.30.40.10">
    <property type="entry name" value="Zinc/RING finger domain, C3HC4 (zinc finger)"/>
    <property type="match status" value="1"/>
</dbReference>
<dbReference type="PROSITE" id="PS50089">
    <property type="entry name" value="ZF_RING_2"/>
    <property type="match status" value="1"/>
</dbReference>
<dbReference type="EMBL" id="JBBPBK010000004">
    <property type="protein sequence ID" value="KAK9286868.1"/>
    <property type="molecule type" value="Genomic_DNA"/>
</dbReference>
<dbReference type="PANTHER" id="PTHR47258">
    <property type="match status" value="1"/>
</dbReference>
<comment type="caution">
    <text evidence="3">The sequence shown here is derived from an EMBL/GenBank/DDBJ whole genome shotgun (WGS) entry which is preliminary data.</text>
</comment>
<protein>
    <recommendedName>
        <fullName evidence="2">RING-type domain-containing protein</fullName>
    </recommendedName>
</protein>
<accession>A0AAP0X610</accession>
<dbReference type="PANTHER" id="PTHR47258:SF1">
    <property type="entry name" value="E3 UBIQUITIN-PROTEIN LIGASE XERICO-RELATED"/>
    <property type="match status" value="1"/>
</dbReference>
<keyword evidence="4" id="KW-1185">Reference proteome</keyword>
<keyword evidence="1" id="KW-0863">Zinc-finger</keyword>
<reference evidence="3 4" key="1">
    <citation type="journal article" date="2024" name="Plant J.">
        <title>Genome sequences and population genomics reveal climatic adaptation and genomic divergence between two closely related sweetgum species.</title>
        <authorList>
            <person name="Xu W.Q."/>
            <person name="Ren C.Q."/>
            <person name="Zhang X.Y."/>
            <person name="Comes H.P."/>
            <person name="Liu X.H."/>
            <person name="Li Y.G."/>
            <person name="Kettle C.J."/>
            <person name="Jalonen R."/>
            <person name="Gaisberger H."/>
            <person name="Ma Y.Z."/>
            <person name="Qiu Y.X."/>
        </authorList>
    </citation>
    <scope>NUCLEOTIDE SEQUENCE [LARGE SCALE GENOMIC DNA]</scope>
    <source>
        <strain evidence="3">Hangzhou</strain>
    </source>
</reference>
<dbReference type="InterPro" id="IPR044249">
    <property type="entry name" value="XERICO-like"/>
</dbReference>
<evidence type="ECO:0000313" key="3">
    <source>
        <dbReference type="EMBL" id="KAK9286868.1"/>
    </source>
</evidence>
<evidence type="ECO:0000313" key="4">
    <source>
        <dbReference type="Proteomes" id="UP001415857"/>
    </source>
</evidence>
<evidence type="ECO:0000259" key="2">
    <source>
        <dbReference type="PROSITE" id="PS50089"/>
    </source>
</evidence>
<feature type="domain" description="RING-type" evidence="2">
    <location>
        <begin position="84"/>
        <end position="127"/>
    </location>
</feature>
<keyword evidence="1" id="KW-0479">Metal-binding</keyword>
<dbReference type="AlphaFoldDB" id="A0AAP0X610"/>
<dbReference type="Pfam" id="PF13639">
    <property type="entry name" value="zf-RING_2"/>
    <property type="match status" value="1"/>
</dbReference>
<evidence type="ECO:0000256" key="1">
    <source>
        <dbReference type="PROSITE-ProRule" id="PRU00175"/>
    </source>
</evidence>
<name>A0AAP0X610_LIQFO</name>
<dbReference type="SUPFAM" id="SSF57850">
    <property type="entry name" value="RING/U-box"/>
    <property type="match status" value="1"/>
</dbReference>
<dbReference type="SMART" id="SM00184">
    <property type="entry name" value="RING"/>
    <property type="match status" value="1"/>
</dbReference>
<dbReference type="GO" id="GO:0008270">
    <property type="term" value="F:zinc ion binding"/>
    <property type="evidence" value="ECO:0007669"/>
    <property type="project" value="UniProtKB-KW"/>
</dbReference>